<comment type="pathway">
    <text evidence="3">Protein modification.</text>
</comment>
<dbReference type="AlphaFoldDB" id="A0A482V140"/>
<accession>A0A482V140</accession>
<feature type="non-terminal residue" evidence="8">
    <location>
        <position position="1"/>
    </location>
</feature>
<keyword evidence="9" id="KW-1185">Reference proteome</keyword>
<dbReference type="Proteomes" id="UP000292052">
    <property type="component" value="Unassembled WGS sequence"/>
</dbReference>
<name>A0A482V140_ASBVE</name>
<comment type="catalytic activity">
    <reaction evidence="6">
        <text>L-seryl-[EGF-like domain protein] + UDP-alpha-D-glucose = 3-O-(beta-D-glucosyl)-L-seryl-[EGF-like domain protein] + UDP + H(+)</text>
        <dbReference type="Rhea" id="RHEA:58116"/>
        <dbReference type="Rhea" id="RHEA-COMP:14610"/>
        <dbReference type="Rhea" id="RHEA-COMP:16010"/>
        <dbReference type="ChEBI" id="CHEBI:15378"/>
        <dbReference type="ChEBI" id="CHEBI:29999"/>
        <dbReference type="ChEBI" id="CHEBI:58223"/>
        <dbReference type="ChEBI" id="CHEBI:58885"/>
        <dbReference type="ChEBI" id="CHEBI:140576"/>
    </reaction>
</comment>
<protein>
    <submittedName>
        <fullName evidence="8">KDEL motif-containing protein 1</fullName>
    </submittedName>
</protein>
<dbReference type="SMART" id="SM00672">
    <property type="entry name" value="CAP10"/>
    <property type="match status" value="1"/>
</dbReference>
<evidence type="ECO:0000256" key="4">
    <source>
        <dbReference type="ARBA" id="ARBA00045690"/>
    </source>
</evidence>
<dbReference type="InterPro" id="IPR014756">
    <property type="entry name" value="Ig_E-set"/>
</dbReference>
<evidence type="ECO:0000313" key="8">
    <source>
        <dbReference type="EMBL" id="RZB38763.1"/>
    </source>
</evidence>
<dbReference type="InterPro" id="IPR006598">
    <property type="entry name" value="CAP10"/>
</dbReference>
<dbReference type="OrthoDB" id="541052at2759"/>
<dbReference type="InterPro" id="IPR051091">
    <property type="entry name" value="O-Glucosyltr/Glycosyltrsf_90"/>
</dbReference>
<dbReference type="PANTHER" id="PTHR12203:SF122">
    <property type="entry name" value="GLYCOSYL TRANSFERASE CAP10 DOMAIN-CONTAINING PROTEIN"/>
    <property type="match status" value="1"/>
</dbReference>
<comment type="caution">
    <text evidence="8">The sequence shown here is derived from an EMBL/GenBank/DDBJ whole genome shotgun (WGS) entry which is preliminary data.</text>
</comment>
<dbReference type="PANTHER" id="PTHR12203">
    <property type="entry name" value="KDEL LYS-ASP-GLU-LEU CONTAINING - RELATED"/>
    <property type="match status" value="1"/>
</dbReference>
<feature type="domain" description="Glycosyl transferase CAP10" evidence="7">
    <location>
        <begin position="162"/>
        <end position="397"/>
    </location>
</feature>
<reference evidence="8 9" key="1">
    <citation type="submission" date="2017-03" db="EMBL/GenBank/DDBJ databases">
        <title>Genome of the blue death feigning beetle - Asbolus verrucosus.</title>
        <authorList>
            <person name="Rider S.D."/>
        </authorList>
    </citation>
    <scope>NUCLEOTIDE SEQUENCE [LARGE SCALE GENOMIC DNA]</scope>
    <source>
        <strain evidence="8">Butters</strain>
        <tissue evidence="8">Head and leg muscle</tissue>
    </source>
</reference>
<evidence type="ECO:0000256" key="2">
    <source>
        <dbReference type="ARBA" id="ARBA00006063"/>
    </source>
</evidence>
<dbReference type="GO" id="GO:0046527">
    <property type="term" value="F:glucosyltransferase activity"/>
    <property type="evidence" value="ECO:0007669"/>
    <property type="project" value="TreeGrafter"/>
</dbReference>
<dbReference type="EMBL" id="QDEB01133901">
    <property type="protein sequence ID" value="RZB38763.1"/>
    <property type="molecule type" value="Genomic_DNA"/>
</dbReference>
<evidence type="ECO:0000256" key="5">
    <source>
        <dbReference type="ARBA" id="ARBA00047553"/>
    </source>
</evidence>
<dbReference type="Pfam" id="PF05686">
    <property type="entry name" value="Glyco_transf_90"/>
    <property type="match status" value="1"/>
</dbReference>
<organism evidence="8 9">
    <name type="scientific">Asbolus verrucosus</name>
    <name type="common">Desert ironclad beetle</name>
    <dbReference type="NCBI Taxonomy" id="1661398"/>
    <lineage>
        <taxon>Eukaryota</taxon>
        <taxon>Metazoa</taxon>
        <taxon>Ecdysozoa</taxon>
        <taxon>Arthropoda</taxon>
        <taxon>Hexapoda</taxon>
        <taxon>Insecta</taxon>
        <taxon>Pterygota</taxon>
        <taxon>Neoptera</taxon>
        <taxon>Endopterygota</taxon>
        <taxon>Coleoptera</taxon>
        <taxon>Polyphaga</taxon>
        <taxon>Cucujiformia</taxon>
        <taxon>Tenebrionidae</taxon>
        <taxon>Pimeliinae</taxon>
        <taxon>Asbolus</taxon>
    </lineage>
</organism>
<evidence type="ECO:0000256" key="1">
    <source>
        <dbReference type="ARBA" id="ARBA00004319"/>
    </source>
</evidence>
<gene>
    <name evidence="8" type="ORF">BDFB_000829</name>
</gene>
<dbReference type="Gene3D" id="2.60.40.10">
    <property type="entry name" value="Immunoglobulins"/>
    <property type="match status" value="1"/>
</dbReference>
<evidence type="ECO:0000256" key="3">
    <source>
        <dbReference type="ARBA" id="ARBA00043952"/>
    </source>
</evidence>
<dbReference type="SUPFAM" id="SSF81296">
    <property type="entry name" value="E set domains"/>
    <property type="match status" value="1"/>
</dbReference>
<comment type="catalytic activity">
    <reaction evidence="5">
        <text>L-seryl-[EGF-like domain protein] + UDP-alpha-D-xylose = 3-O-(beta-D-xylosyl)-L-seryl-[EGF-like domain protein] + UDP + H(+)</text>
        <dbReference type="Rhea" id="RHEA:62016"/>
        <dbReference type="Rhea" id="RHEA-COMP:16010"/>
        <dbReference type="Rhea" id="RHEA-COMP:16011"/>
        <dbReference type="ChEBI" id="CHEBI:15378"/>
        <dbReference type="ChEBI" id="CHEBI:29999"/>
        <dbReference type="ChEBI" id="CHEBI:57632"/>
        <dbReference type="ChEBI" id="CHEBI:58223"/>
        <dbReference type="ChEBI" id="CHEBI:132085"/>
    </reaction>
</comment>
<feature type="non-terminal residue" evidence="8">
    <location>
        <position position="426"/>
    </location>
</feature>
<evidence type="ECO:0000256" key="6">
    <source>
        <dbReference type="ARBA" id="ARBA00049246"/>
    </source>
</evidence>
<dbReference type="GO" id="GO:0005788">
    <property type="term" value="C:endoplasmic reticulum lumen"/>
    <property type="evidence" value="ECO:0007669"/>
    <property type="project" value="UniProtKB-SubCell"/>
</dbReference>
<evidence type="ECO:0000313" key="9">
    <source>
        <dbReference type="Proteomes" id="UP000292052"/>
    </source>
</evidence>
<evidence type="ECO:0000259" key="7">
    <source>
        <dbReference type="SMART" id="SM00672"/>
    </source>
</evidence>
<dbReference type="InterPro" id="IPR013783">
    <property type="entry name" value="Ig-like_fold"/>
</dbReference>
<sequence>LYKSRLLVLDSQKYGALACNLTKLLCRLDISLFKRITVDLGSSVFNVILDGVSKTQKPCRIWTNYLNRKDGSYIIRYKVYEPCINLKIIVHHQNVHVAESPYIIQNTVYPDDCDCPHRDINQFLETWECGNVPKQIIKDLQHFKTINWNEIRNKVIKKFHQPHSIRDWPLVNERSEKFPIFSWCGSTATHDIIMPTYDITESTLENMGRVMLDMLSVQGNVKDSWEKRIEKAFWRGRDSNQHRLDLIDISRKHPDLFNVSMTNFFFFRDKQEMYGPKAEHVSFYSFFDYKYQLALDGTVAAYRFPYLLAGGSLVIKQDSQYYEHFYNDLIPNTHYVPMKRDLSDMVEKLIWAIKNDENAHLIASNGRKFANENLLPQHIFCYYSHLLNQFSKLIESEVNVVADMEQVEQIKQQSNCDCKISVKDEL</sequence>
<proteinExistence type="inferred from homology"/>
<comment type="similarity">
    <text evidence="2">Belongs to the KDELC family.</text>
</comment>
<comment type="subcellular location">
    <subcellularLocation>
        <location evidence="1">Endoplasmic reticulum lumen</location>
    </subcellularLocation>
</comment>
<comment type="function">
    <text evidence="4">Protein O-glucosyltransferase. Catalyzes the reaction that attaches glucose through an O-glycosidic linkage to a conserved serine residue found in the consensus sequence C-X-S-X-[PA]-C in epidermal growth factor-like repeats. Regulates Notch signaling by glucosylating Notch in the ER, glucosylation is required for the correct folding and cleavage of Notch.</text>
</comment>